<name>A0A392PPA9_9FABA</name>
<keyword evidence="4" id="KW-1185">Reference proteome</keyword>
<evidence type="ECO:0000256" key="1">
    <source>
        <dbReference type="ARBA" id="ARBA00022614"/>
    </source>
</evidence>
<evidence type="ECO:0000256" key="2">
    <source>
        <dbReference type="ARBA" id="ARBA00022737"/>
    </source>
</evidence>
<proteinExistence type="predicted"/>
<dbReference type="Pfam" id="PF07725">
    <property type="entry name" value="LRR_3"/>
    <property type="match status" value="1"/>
</dbReference>
<reference evidence="3 4" key="1">
    <citation type="journal article" date="2018" name="Front. Plant Sci.">
        <title>Red Clover (Trifolium pratense) and Zigzag Clover (T. medium) - A Picture of Genomic Similarities and Differences.</title>
        <authorList>
            <person name="Dluhosova J."/>
            <person name="Istvanek J."/>
            <person name="Nedelnik J."/>
            <person name="Repkova J."/>
        </authorList>
    </citation>
    <scope>NUCLEOTIDE SEQUENCE [LARGE SCALE GENOMIC DNA]</scope>
    <source>
        <strain evidence="4">cv. 10/8</strain>
        <tissue evidence="3">Leaf</tissue>
    </source>
</reference>
<evidence type="ECO:0000313" key="3">
    <source>
        <dbReference type="EMBL" id="MCI13126.1"/>
    </source>
</evidence>
<evidence type="ECO:0000313" key="4">
    <source>
        <dbReference type="Proteomes" id="UP000265520"/>
    </source>
</evidence>
<feature type="non-terminal residue" evidence="3">
    <location>
        <position position="71"/>
    </location>
</feature>
<dbReference type="Proteomes" id="UP000265520">
    <property type="component" value="Unassembled WGS sequence"/>
</dbReference>
<dbReference type="EMBL" id="LXQA010087019">
    <property type="protein sequence ID" value="MCI13126.1"/>
    <property type="molecule type" value="Genomic_DNA"/>
</dbReference>
<comment type="caution">
    <text evidence="3">The sequence shown here is derived from an EMBL/GenBank/DDBJ whole genome shotgun (WGS) entry which is preliminary data.</text>
</comment>
<protein>
    <submittedName>
        <fullName evidence="3">TIR-NBS-LRR resistance protein</fullName>
    </submittedName>
</protein>
<accession>A0A392PPA9</accession>
<dbReference type="InterPro" id="IPR011713">
    <property type="entry name" value="Leu-rich_rpt_3"/>
</dbReference>
<organism evidence="3 4">
    <name type="scientific">Trifolium medium</name>
    <dbReference type="NCBI Taxonomy" id="97028"/>
    <lineage>
        <taxon>Eukaryota</taxon>
        <taxon>Viridiplantae</taxon>
        <taxon>Streptophyta</taxon>
        <taxon>Embryophyta</taxon>
        <taxon>Tracheophyta</taxon>
        <taxon>Spermatophyta</taxon>
        <taxon>Magnoliopsida</taxon>
        <taxon>eudicotyledons</taxon>
        <taxon>Gunneridae</taxon>
        <taxon>Pentapetalae</taxon>
        <taxon>rosids</taxon>
        <taxon>fabids</taxon>
        <taxon>Fabales</taxon>
        <taxon>Fabaceae</taxon>
        <taxon>Papilionoideae</taxon>
        <taxon>50 kb inversion clade</taxon>
        <taxon>NPAAA clade</taxon>
        <taxon>Hologalegina</taxon>
        <taxon>IRL clade</taxon>
        <taxon>Trifolieae</taxon>
        <taxon>Trifolium</taxon>
    </lineage>
</organism>
<keyword evidence="1" id="KW-0433">Leucine-rich repeat</keyword>
<keyword evidence="2" id="KW-0677">Repeat</keyword>
<dbReference type="AlphaFoldDB" id="A0A392PPA9"/>
<sequence>MVNLRLLAFRDHEGIKSVSLSRGLDLLPENLRYFLWDGYPLKSLPPTFSPEMLVELSLQDSRVEKLWNGEM</sequence>